<accession>A0A6J4H5K4</accession>
<protein>
    <submittedName>
        <fullName evidence="2">Flagellar hook-associated protein FlgK</fullName>
    </submittedName>
</protein>
<feature type="region of interest" description="Disordered" evidence="1">
    <location>
        <begin position="1"/>
        <end position="103"/>
    </location>
</feature>
<sequence length="508" mass="56011">EPRPRPRHRPQRPRRRPAQPGAGLAERRQRRDAGLCAKDGAAAIAGRRRHAGGAAQRRHAACGRPRPARPARPEPRRHRRRHGARGAAGRHRQGAWHDRRRRDARRCGGGAVDRLHHAAWLTGRCRAAARGTGGRRHRRREAERRRGGDRRGAAAGAGRHRHRGRGGQRGAAADRHPHHPDQVRHRRGPGRARGPARPGDRCPRPEPGAPGGPPAGRRPAAHCPRRAGAAARPGPGCAGDGARQRRAGVLSWRRRDPAGNHAERHRRHRPDRRRPARRICGHARPHPAALPGGDGSPRRHPRQPVRPAGADALHRSRRKLGAGYRGGLCRERAGRLRRAHPARQRGLGRSGPAARRHPCGDAERRRAGWIHPQPAGRAGRLHHDARPRAELEPRRRGFEGQSLATDRQCRARAGRDARLALHAGGADRRLCQQRHRGAARRQRGGGGGEEPGGQSAGRPRRPLHRRLRRRRRCGDGGDGDAAERLRRQCQGHQHLAGHVGFAARRGAL</sequence>
<reference evidence="2" key="1">
    <citation type="submission" date="2020-02" db="EMBL/GenBank/DDBJ databases">
        <authorList>
            <person name="Meier V. D."/>
        </authorList>
    </citation>
    <scope>NUCLEOTIDE SEQUENCE</scope>
    <source>
        <strain evidence="2">AVDCRST_MAG27</strain>
    </source>
</reference>
<proteinExistence type="predicted"/>
<feature type="compositionally biased region" description="Low complexity" evidence="1">
    <location>
        <begin position="34"/>
        <end position="45"/>
    </location>
</feature>
<feature type="compositionally biased region" description="Basic and acidic residues" evidence="1">
    <location>
        <begin position="140"/>
        <end position="152"/>
    </location>
</feature>
<evidence type="ECO:0000256" key="1">
    <source>
        <dbReference type="SAM" id="MobiDB-lite"/>
    </source>
</evidence>
<feature type="non-terminal residue" evidence="2">
    <location>
        <position position="508"/>
    </location>
</feature>
<feature type="compositionally biased region" description="Basic residues" evidence="1">
    <location>
        <begin position="458"/>
        <end position="472"/>
    </location>
</feature>
<feature type="non-terminal residue" evidence="2">
    <location>
        <position position="1"/>
    </location>
</feature>
<feature type="compositionally biased region" description="Gly residues" evidence="1">
    <location>
        <begin position="444"/>
        <end position="455"/>
    </location>
</feature>
<feature type="compositionally biased region" description="Basic residues" evidence="1">
    <location>
        <begin position="431"/>
        <end position="443"/>
    </location>
</feature>
<name>A0A6J4H5K4_9PROT</name>
<keyword evidence="2" id="KW-0966">Cell projection</keyword>
<feature type="compositionally biased region" description="Basic residues" evidence="1">
    <location>
        <begin position="1"/>
        <end position="17"/>
    </location>
</feature>
<dbReference type="AlphaFoldDB" id="A0A6J4H5K4"/>
<evidence type="ECO:0000313" key="2">
    <source>
        <dbReference type="EMBL" id="CAA9214900.1"/>
    </source>
</evidence>
<feature type="compositionally biased region" description="Basic and acidic residues" evidence="1">
    <location>
        <begin position="172"/>
        <end position="183"/>
    </location>
</feature>
<feature type="region of interest" description="Disordered" evidence="1">
    <location>
        <begin position="128"/>
        <end position="410"/>
    </location>
</feature>
<dbReference type="EMBL" id="CADCTD010000002">
    <property type="protein sequence ID" value="CAA9214900.1"/>
    <property type="molecule type" value="Genomic_DNA"/>
</dbReference>
<feature type="compositionally biased region" description="Basic residues" evidence="1">
    <location>
        <begin position="46"/>
        <end position="103"/>
    </location>
</feature>
<feature type="compositionally biased region" description="Low complexity" evidence="1">
    <location>
        <begin position="226"/>
        <end position="235"/>
    </location>
</feature>
<feature type="compositionally biased region" description="Basic residues" evidence="1">
    <location>
        <begin position="263"/>
        <end position="285"/>
    </location>
</feature>
<gene>
    <name evidence="2" type="ORF">AVDCRST_MAG27-99</name>
</gene>
<keyword evidence="2" id="KW-0282">Flagellum</keyword>
<feature type="compositionally biased region" description="Basic and acidic residues" evidence="1">
    <location>
        <begin position="381"/>
        <end position="398"/>
    </location>
</feature>
<organism evidence="2">
    <name type="scientific">uncultured Craurococcus sp</name>
    <dbReference type="NCBI Taxonomy" id="1135998"/>
    <lineage>
        <taxon>Bacteria</taxon>
        <taxon>Pseudomonadati</taxon>
        <taxon>Pseudomonadota</taxon>
        <taxon>Alphaproteobacteria</taxon>
        <taxon>Acetobacterales</taxon>
        <taxon>Acetobacteraceae</taxon>
        <taxon>Craurococcus</taxon>
        <taxon>environmental samples</taxon>
    </lineage>
</organism>
<feature type="region of interest" description="Disordered" evidence="1">
    <location>
        <begin position="428"/>
        <end position="480"/>
    </location>
</feature>
<feature type="compositionally biased region" description="Basic and acidic residues" evidence="1">
    <location>
        <begin position="253"/>
        <end position="262"/>
    </location>
</feature>
<keyword evidence="2" id="KW-0969">Cilium</keyword>